<evidence type="ECO:0000313" key="4">
    <source>
        <dbReference type="Ensembl" id="ENSLAFP00000001520.3"/>
    </source>
</evidence>
<dbReference type="InterPro" id="IPR036291">
    <property type="entry name" value="NAD(P)-bd_dom_sf"/>
</dbReference>
<evidence type="ECO:0000256" key="2">
    <source>
        <dbReference type="ARBA" id="ARBA00023002"/>
    </source>
</evidence>
<dbReference type="InParanoid" id="G3SPA8"/>
<dbReference type="Gene3D" id="3.40.50.720">
    <property type="entry name" value="NAD(P)-binding Rossmann-like Domain"/>
    <property type="match status" value="1"/>
</dbReference>
<dbReference type="PANTHER" id="PTHR43313">
    <property type="entry name" value="SHORT-CHAIN DEHYDROGENASE/REDUCTASE FAMILY 9C"/>
    <property type="match status" value="1"/>
</dbReference>
<dbReference type="AlphaFoldDB" id="G3SPA8"/>
<dbReference type="SUPFAM" id="SSF51735">
    <property type="entry name" value="NAD(P)-binding Rossmann-fold domains"/>
    <property type="match status" value="1"/>
</dbReference>
<dbReference type="GeneTree" id="ENSGT00940000160204"/>
<reference evidence="4" key="3">
    <citation type="submission" date="2025-09" db="UniProtKB">
        <authorList>
            <consortium name="Ensembl"/>
        </authorList>
    </citation>
    <scope>IDENTIFICATION</scope>
    <source>
        <strain evidence="4">Isolate ISIS603380</strain>
    </source>
</reference>
<dbReference type="PRINTS" id="PR00080">
    <property type="entry name" value="SDRFAMILY"/>
</dbReference>
<keyword evidence="2" id="KW-0560">Oxidoreductase</keyword>
<dbReference type="GO" id="GO:0047035">
    <property type="term" value="F:testosterone dehydrogenase (NAD+) activity"/>
    <property type="evidence" value="ECO:0007669"/>
    <property type="project" value="TreeGrafter"/>
</dbReference>
<evidence type="ECO:0008006" key="6">
    <source>
        <dbReference type="Google" id="ProtNLM"/>
    </source>
</evidence>
<sequence>GCDSGIGHALSKYMDKLGFTVLAGVLNEKGAGAEELQRTCSSRLSVIQLDVTNPAQIREAYRKVVEKVPDRGLWAVINNAGIFGFPADGELLPMADYRQCMAVNFFGVVEVTKTFLPLLRKSKGRLVNISSMAAGVPMGKLAAYGSSKAALTMFSAVLRLELSRWGVKVAVIQPGGFKTNLMGTKEIWDKKQKNILDNLTPDVKEDYGQDYILSLWNYFGPMDVYCSSDYSPVLLDVQHAVSVKSPCALYTPGKGSYVWLCIASFLPAGMFDYLAKGMYSPGKKRTEP</sequence>
<comment type="similarity">
    <text evidence="1 3">Belongs to the short-chain dehydrogenases/reductases (SDR) family.</text>
</comment>
<accession>G3SPA8</accession>
<reference evidence="4" key="2">
    <citation type="submission" date="2025-08" db="UniProtKB">
        <authorList>
            <consortium name="Ensembl"/>
        </authorList>
    </citation>
    <scope>IDENTIFICATION</scope>
    <source>
        <strain evidence="4">Isolate ISIS603380</strain>
    </source>
</reference>
<dbReference type="PRINTS" id="PR00081">
    <property type="entry name" value="GDHRDH"/>
</dbReference>
<dbReference type="GO" id="GO:0008202">
    <property type="term" value="P:steroid metabolic process"/>
    <property type="evidence" value="ECO:0007669"/>
    <property type="project" value="TreeGrafter"/>
</dbReference>
<dbReference type="PROSITE" id="PS00061">
    <property type="entry name" value="ADH_SHORT"/>
    <property type="match status" value="1"/>
</dbReference>
<dbReference type="InterPro" id="IPR002347">
    <property type="entry name" value="SDR_fam"/>
</dbReference>
<protein>
    <recommendedName>
        <fullName evidence="6">Hydroxysteroid 17-beta dehydrogenase 2</fullName>
    </recommendedName>
</protein>
<keyword evidence="5" id="KW-1185">Reference proteome</keyword>
<evidence type="ECO:0000313" key="5">
    <source>
        <dbReference type="Proteomes" id="UP000007646"/>
    </source>
</evidence>
<name>G3SPA8_LOXAF</name>
<dbReference type="eggNOG" id="KOG1610">
    <property type="taxonomic scope" value="Eukaryota"/>
</dbReference>
<dbReference type="Ensembl" id="ENSLAFT00000001816.3">
    <property type="protein sequence ID" value="ENSLAFP00000001520.3"/>
    <property type="gene ID" value="ENSLAFG00000001816.3"/>
</dbReference>
<dbReference type="STRING" id="9785.ENSLAFP00000001520"/>
<dbReference type="GO" id="GO:0004303">
    <property type="term" value="F:estradiol 17-beta-dehydrogenase [NAD(P)+] activity"/>
    <property type="evidence" value="ECO:0007669"/>
    <property type="project" value="TreeGrafter"/>
</dbReference>
<dbReference type="Pfam" id="PF00106">
    <property type="entry name" value="adh_short"/>
    <property type="match status" value="1"/>
</dbReference>
<dbReference type="HOGENOM" id="CLU_010194_2_0_1"/>
<dbReference type="PANTHER" id="PTHR43313:SF3">
    <property type="entry name" value="17-BETA-HYDROXYSTEROID DEHYDROGENASE TYPE 2"/>
    <property type="match status" value="1"/>
</dbReference>
<proteinExistence type="inferred from homology"/>
<evidence type="ECO:0000256" key="1">
    <source>
        <dbReference type="ARBA" id="ARBA00006484"/>
    </source>
</evidence>
<dbReference type="FunCoup" id="G3SPA8">
    <property type="interactions" value="59"/>
</dbReference>
<reference evidence="4 5" key="1">
    <citation type="submission" date="2009-06" db="EMBL/GenBank/DDBJ databases">
        <title>The Genome Sequence of Loxodonta africana (African elephant).</title>
        <authorList>
            <person name="Di Palma F."/>
            <person name="Heiman D."/>
            <person name="Young S."/>
            <person name="Johnson J."/>
            <person name="Lander E.S."/>
            <person name="Lindblad-Toh K."/>
        </authorList>
    </citation>
    <scope>NUCLEOTIDE SEQUENCE [LARGE SCALE GENOMIC DNA]</scope>
    <source>
        <strain evidence="4 5">Isolate ISIS603380</strain>
    </source>
</reference>
<evidence type="ECO:0000256" key="3">
    <source>
        <dbReference type="RuleBase" id="RU000363"/>
    </source>
</evidence>
<organism evidence="4 5">
    <name type="scientific">Loxodonta africana</name>
    <name type="common">African elephant</name>
    <dbReference type="NCBI Taxonomy" id="9785"/>
    <lineage>
        <taxon>Eukaryota</taxon>
        <taxon>Metazoa</taxon>
        <taxon>Chordata</taxon>
        <taxon>Craniata</taxon>
        <taxon>Vertebrata</taxon>
        <taxon>Euteleostomi</taxon>
        <taxon>Mammalia</taxon>
        <taxon>Eutheria</taxon>
        <taxon>Afrotheria</taxon>
        <taxon>Proboscidea</taxon>
        <taxon>Elephantidae</taxon>
        <taxon>Loxodonta</taxon>
    </lineage>
</organism>
<dbReference type="InterPro" id="IPR020904">
    <property type="entry name" value="Sc_DH/Rdtase_CS"/>
</dbReference>
<dbReference type="OMA" id="KKCMAVN"/>
<dbReference type="Proteomes" id="UP000007646">
    <property type="component" value="Unassembled WGS sequence"/>
</dbReference>
<dbReference type="CDD" id="cd09805">
    <property type="entry name" value="type2_17beta_HSD-like_SDR_c"/>
    <property type="match status" value="1"/>
</dbReference>